<evidence type="ECO:0000313" key="2">
    <source>
        <dbReference type="EMBL" id="TFU98319.1"/>
    </source>
</evidence>
<dbReference type="InterPro" id="IPR039422">
    <property type="entry name" value="MarR/SlyA-like"/>
</dbReference>
<dbReference type="OrthoDB" id="5195026at2"/>
<gene>
    <name evidence="2" type="ORF">E4T82_02860</name>
</gene>
<feature type="domain" description="HTH marR-type" evidence="1">
    <location>
        <begin position="1"/>
        <end position="116"/>
    </location>
</feature>
<organism evidence="2 3">
    <name type="scientific">Streptococcus cuniculi</name>
    <dbReference type="NCBI Taxonomy" id="1432788"/>
    <lineage>
        <taxon>Bacteria</taxon>
        <taxon>Bacillati</taxon>
        <taxon>Bacillota</taxon>
        <taxon>Bacilli</taxon>
        <taxon>Lactobacillales</taxon>
        <taxon>Streptococcaceae</taxon>
        <taxon>Streptococcus</taxon>
    </lineage>
</organism>
<dbReference type="PANTHER" id="PTHR33164:SF43">
    <property type="entry name" value="HTH-TYPE TRANSCRIPTIONAL REPRESSOR YETL"/>
    <property type="match status" value="1"/>
</dbReference>
<dbReference type="PROSITE" id="PS50995">
    <property type="entry name" value="HTH_MARR_2"/>
    <property type="match status" value="1"/>
</dbReference>
<proteinExistence type="predicted"/>
<comment type="caution">
    <text evidence="2">The sequence shown here is derived from an EMBL/GenBank/DDBJ whole genome shotgun (WGS) entry which is preliminary data.</text>
</comment>
<dbReference type="GO" id="GO:0003700">
    <property type="term" value="F:DNA-binding transcription factor activity"/>
    <property type="evidence" value="ECO:0007669"/>
    <property type="project" value="InterPro"/>
</dbReference>
<dbReference type="Gene3D" id="1.10.10.10">
    <property type="entry name" value="Winged helix-like DNA-binding domain superfamily/Winged helix DNA-binding domain"/>
    <property type="match status" value="1"/>
</dbReference>
<dbReference type="SMART" id="SM00347">
    <property type="entry name" value="HTH_MARR"/>
    <property type="match status" value="1"/>
</dbReference>
<evidence type="ECO:0000259" key="1">
    <source>
        <dbReference type="PROSITE" id="PS50995"/>
    </source>
</evidence>
<dbReference type="InterPro" id="IPR036390">
    <property type="entry name" value="WH_DNA-bd_sf"/>
</dbReference>
<dbReference type="Proteomes" id="UP000297253">
    <property type="component" value="Unassembled WGS sequence"/>
</dbReference>
<evidence type="ECO:0000313" key="3">
    <source>
        <dbReference type="Proteomes" id="UP000297253"/>
    </source>
</evidence>
<name>A0A4Y9JEE0_9STRE</name>
<dbReference type="Pfam" id="PF12802">
    <property type="entry name" value="MarR_2"/>
    <property type="match status" value="1"/>
</dbReference>
<dbReference type="EMBL" id="SPPD01000003">
    <property type="protein sequence ID" value="TFU98319.1"/>
    <property type="molecule type" value="Genomic_DNA"/>
</dbReference>
<dbReference type="SUPFAM" id="SSF46785">
    <property type="entry name" value="Winged helix' DNA-binding domain"/>
    <property type="match status" value="1"/>
</dbReference>
<dbReference type="InterPro" id="IPR000835">
    <property type="entry name" value="HTH_MarR-typ"/>
</dbReference>
<accession>A0A4Y9JEE0</accession>
<dbReference type="GO" id="GO:0006950">
    <property type="term" value="P:response to stress"/>
    <property type="evidence" value="ECO:0007669"/>
    <property type="project" value="TreeGrafter"/>
</dbReference>
<dbReference type="RefSeq" id="WP_135181395.1">
    <property type="nucleotide sequence ID" value="NZ_JADGKZ010000003.1"/>
</dbReference>
<dbReference type="PANTHER" id="PTHR33164">
    <property type="entry name" value="TRANSCRIPTIONAL REGULATOR, MARR FAMILY"/>
    <property type="match status" value="1"/>
</dbReference>
<dbReference type="AlphaFoldDB" id="A0A4Y9JEE0"/>
<reference evidence="2 3" key="1">
    <citation type="submission" date="2019-03" db="EMBL/GenBank/DDBJ databases">
        <title>Diversity of the mouse oral microbiome.</title>
        <authorList>
            <person name="Joseph S."/>
            <person name="Aduse-Opoku J."/>
            <person name="Curtis M."/>
            <person name="Wade W."/>
            <person name="Hashim A."/>
        </authorList>
    </citation>
    <scope>NUCLEOTIDE SEQUENCE [LARGE SCALE GENOMIC DNA]</scope>
    <source>
        <strain evidence="2 3">WM131</strain>
    </source>
</reference>
<protein>
    <submittedName>
        <fullName evidence="2">MarR family transcriptional regulator</fullName>
    </submittedName>
</protein>
<sequence>MFNQWLIFHAKHETIKNKLELLLMKYQLTLSSYTVLYLLSLQELNELRIVELSKKLGLSKSATSRLVVKMEKQTNYLVRETCEKDDRGLYAVLTTEGSELISTIQKDVESLLKQCI</sequence>
<dbReference type="InterPro" id="IPR036388">
    <property type="entry name" value="WH-like_DNA-bd_sf"/>
</dbReference>